<proteinExistence type="predicted"/>
<keyword evidence="2" id="KW-1185">Reference proteome</keyword>
<sequence length="218" mass="24324">MMILSLRAANRSATGRQQRSERREACLQLLAAILEFTDLASLRCGVPTSSGFVSLTLDYLVRFTDLHPRRAERAMADLKHANLLTVSQARQLQEDGTWRGLAAVQAVNKLLFTAFGLGQRLRHERDRAAKRLAKKAAKLGGTLTGWARNALLIGRTGEPKIRLRTQRSQDRSLPGVDAFTYQQARTELLVALMQAKPGLPANDYHTEADRILRARMHA</sequence>
<reference evidence="1 2" key="2">
    <citation type="journal article" date="2017" name="Int. J. Syst. Evol. Microbiol.">
        <title>Pseudomonas furukawaii sp. nov., a polychlorinated biphenyl-degrading bacterium isolated from biphenyl-contaminated soil in Japan.</title>
        <authorList>
            <person name="Kimura N."/>
            <person name="Watanabe T."/>
            <person name="Suenaga H."/>
            <person name="Fujihara H."/>
            <person name="Futagami T."/>
            <person name="Goto M."/>
            <person name="Hanada S."/>
            <person name="Hirose J."/>
        </authorList>
    </citation>
    <scope>NUCLEOTIDE SEQUENCE [LARGE SCALE GENOMIC DNA]</scope>
    <source>
        <strain evidence="2">DSM 10086 / NBRC 110670 / KF707</strain>
    </source>
</reference>
<gene>
    <name evidence="1" type="ORF">KF707C_32610</name>
</gene>
<dbReference type="Proteomes" id="UP000218554">
    <property type="component" value="Chromosome"/>
</dbReference>
<reference evidence="2" key="1">
    <citation type="submission" date="2015-05" db="EMBL/GenBank/DDBJ databases">
        <title>Draft genome sequencing of a biphenyl-degrading bacterium, Pseudomonas balearica KF707 (=NBRC110670).</title>
        <authorList>
            <person name="Kimura N."/>
            <person name="Hirose J."/>
            <person name="Watanabe T."/>
            <person name="Suenaga H."/>
            <person name="Fujihara H."/>
            <person name="Noguchi M."/>
            <person name="Hashimoto M."/>
            <person name="Shimodaira J."/>
            <person name="Tsuchikane K."/>
            <person name="Hosoyama A."/>
            <person name="Yamazoe A."/>
            <person name="Fujita N."/>
            <person name="Furukawa K."/>
        </authorList>
    </citation>
    <scope>NUCLEOTIDE SEQUENCE [LARGE SCALE GENOMIC DNA]</scope>
    <source>
        <strain evidence="2">DSM 10086 / NBRC 110670 / KF707</strain>
    </source>
</reference>
<protein>
    <submittedName>
        <fullName evidence="1">RepA protein</fullName>
    </submittedName>
</protein>
<evidence type="ECO:0000313" key="2">
    <source>
        <dbReference type="Proteomes" id="UP000218554"/>
    </source>
</evidence>
<dbReference type="EMBL" id="AP014862">
    <property type="protein sequence ID" value="BAU74949.1"/>
    <property type="molecule type" value="Genomic_DNA"/>
</dbReference>
<organism evidence="1 2">
    <name type="scientific">Metapseudomonas furukawaii</name>
    <name type="common">Pseudomonas furukawaii</name>
    <dbReference type="NCBI Taxonomy" id="1149133"/>
    <lineage>
        <taxon>Bacteria</taxon>
        <taxon>Pseudomonadati</taxon>
        <taxon>Pseudomonadota</taxon>
        <taxon>Gammaproteobacteria</taxon>
        <taxon>Pseudomonadales</taxon>
        <taxon>Pseudomonadaceae</taxon>
        <taxon>Metapseudomonas</taxon>
    </lineage>
</organism>
<accession>A0AAD1C3N0</accession>
<dbReference type="KEGG" id="pfuw:KF707C_32610"/>
<evidence type="ECO:0000313" key="1">
    <source>
        <dbReference type="EMBL" id="BAU74949.1"/>
    </source>
</evidence>
<name>A0AAD1C3N0_METFU</name>
<dbReference type="AlphaFoldDB" id="A0AAD1C3N0"/>